<feature type="compositionally biased region" description="Basic residues" evidence="1">
    <location>
        <begin position="230"/>
        <end position="240"/>
    </location>
</feature>
<reference evidence="2 3" key="1">
    <citation type="submission" date="2017-12" db="EMBL/GenBank/DDBJ databases">
        <title>Sequencing the genomes of 1000 Actinobacteria strains.</title>
        <authorList>
            <person name="Klenk H.-P."/>
        </authorList>
    </citation>
    <scope>NUCLEOTIDE SEQUENCE [LARGE SCALE GENOMIC DNA]</scope>
    <source>
        <strain evidence="2 3">DSM 45165</strain>
    </source>
</reference>
<feature type="region of interest" description="Disordered" evidence="1">
    <location>
        <begin position="171"/>
        <end position="258"/>
    </location>
</feature>
<gene>
    <name evidence="2" type="ORF">ATK30_1270</name>
</gene>
<protein>
    <submittedName>
        <fullName evidence="2">Uncharacterized protein</fullName>
    </submittedName>
</protein>
<sequence length="314" mass="34312">MLKFLLSAKGIVLPVSTVERPLQGAGRCRMVMNRLHQNVSKRTTNFLRIFRILHQIRHISAVERTVKSGLDLGMDGYRGNRAAAERGGLSRTGCGKPTPGQPEALPGSKNESGQRAISRRCTKCATAPDPSTKQPLITEATGKLNASAAYPSHGAAEASGGLDSRRSRTAPIHHMASVSPKRAESSAPGRGFTPSVASRAHNRRTRRTAIRPLRALRRHENGVHGEAGRVRARRTQRRSASKPGNSPFSRRRIPNPLCIPKVHPRERVRTRRCHRMPEPAAHAVWANAVPIIEPSPIKLGEAETAGQRHCDVLP</sequence>
<organism evidence="2 3">
    <name type="scientific">Amycolatopsis echigonensis</name>
    <dbReference type="NCBI Taxonomy" id="2576905"/>
    <lineage>
        <taxon>Bacteria</taxon>
        <taxon>Bacillati</taxon>
        <taxon>Actinomycetota</taxon>
        <taxon>Actinomycetes</taxon>
        <taxon>Pseudonocardiales</taxon>
        <taxon>Pseudonocardiaceae</taxon>
        <taxon>Amycolatopsis</taxon>
    </lineage>
</organism>
<feature type="compositionally biased region" description="Basic and acidic residues" evidence="1">
    <location>
        <begin position="218"/>
        <end position="229"/>
    </location>
</feature>
<name>A0A2N3W9H1_9PSEU</name>
<evidence type="ECO:0000313" key="2">
    <source>
        <dbReference type="EMBL" id="PKV90523.1"/>
    </source>
</evidence>
<dbReference type="Proteomes" id="UP000233750">
    <property type="component" value="Unassembled WGS sequence"/>
</dbReference>
<dbReference type="EMBL" id="PJMY01000003">
    <property type="protein sequence ID" value="PKV90523.1"/>
    <property type="molecule type" value="Genomic_DNA"/>
</dbReference>
<evidence type="ECO:0000313" key="3">
    <source>
        <dbReference type="Proteomes" id="UP000233750"/>
    </source>
</evidence>
<accession>A0A2N3W9H1</accession>
<dbReference type="AlphaFoldDB" id="A0A2N3W9H1"/>
<feature type="region of interest" description="Disordered" evidence="1">
    <location>
        <begin position="84"/>
        <end position="118"/>
    </location>
</feature>
<comment type="caution">
    <text evidence="2">The sequence shown here is derived from an EMBL/GenBank/DDBJ whole genome shotgun (WGS) entry which is preliminary data.</text>
</comment>
<proteinExistence type="predicted"/>
<evidence type="ECO:0000256" key="1">
    <source>
        <dbReference type="SAM" id="MobiDB-lite"/>
    </source>
</evidence>
<feature type="compositionally biased region" description="Basic residues" evidence="1">
    <location>
        <begin position="200"/>
        <end position="217"/>
    </location>
</feature>
<keyword evidence="3" id="KW-1185">Reference proteome</keyword>